<dbReference type="PIRSF" id="PIRSF001430">
    <property type="entry name" value="tRNA_psdUrid_synth"/>
    <property type="match status" value="1"/>
</dbReference>
<feature type="domain" description="Pseudouridine synthase I TruA alpha/beta" evidence="8">
    <location>
        <begin position="167"/>
        <end position="275"/>
    </location>
</feature>
<proteinExistence type="inferred from homology"/>
<comment type="function">
    <text evidence="4">Formation of pseudouridine at positions 38, 39 and 40 in the anticodon stem and loop of transfer RNAs.</text>
</comment>
<dbReference type="EMBL" id="MWWU01000002">
    <property type="protein sequence ID" value="OZG55774.1"/>
    <property type="molecule type" value="Genomic_DNA"/>
</dbReference>
<dbReference type="Gene3D" id="3.30.70.580">
    <property type="entry name" value="Pseudouridine synthase I, catalytic domain, N-terminal subdomain"/>
    <property type="match status" value="1"/>
</dbReference>
<dbReference type="OrthoDB" id="9811823at2"/>
<feature type="binding site" evidence="4 6">
    <location>
        <position position="127"/>
    </location>
    <ligand>
        <name>substrate</name>
    </ligand>
</feature>
<dbReference type="InterPro" id="IPR020095">
    <property type="entry name" value="PsdUridine_synth_TruA_C"/>
</dbReference>
<dbReference type="EC" id="5.4.99.12" evidence="4"/>
<evidence type="ECO:0000256" key="5">
    <source>
        <dbReference type="PIRSR" id="PIRSR001430-1"/>
    </source>
</evidence>
<dbReference type="SUPFAM" id="SSF55120">
    <property type="entry name" value="Pseudouridine synthase"/>
    <property type="match status" value="1"/>
</dbReference>
<evidence type="ECO:0000256" key="4">
    <source>
        <dbReference type="HAMAP-Rule" id="MF_00171"/>
    </source>
</evidence>
<evidence type="ECO:0000256" key="1">
    <source>
        <dbReference type="ARBA" id="ARBA00009375"/>
    </source>
</evidence>
<dbReference type="PANTHER" id="PTHR11142">
    <property type="entry name" value="PSEUDOURIDYLATE SYNTHASE"/>
    <property type="match status" value="1"/>
</dbReference>
<evidence type="ECO:0000256" key="7">
    <source>
        <dbReference type="RuleBase" id="RU003792"/>
    </source>
</evidence>
<dbReference type="GO" id="GO:0160147">
    <property type="term" value="F:tRNA pseudouridine(38-40) synthase activity"/>
    <property type="evidence" value="ECO:0007669"/>
    <property type="project" value="UniProtKB-EC"/>
</dbReference>
<reference evidence="9 10" key="1">
    <citation type="journal article" date="2017" name="BMC Genomics">
        <title>Comparative genomic and phylogenomic analyses of the Bifidobacteriaceae family.</title>
        <authorList>
            <person name="Lugli G.A."/>
            <person name="Milani C."/>
            <person name="Turroni F."/>
            <person name="Duranti S."/>
            <person name="Mancabelli L."/>
            <person name="Mangifesta M."/>
            <person name="Ferrario C."/>
            <person name="Modesto M."/>
            <person name="Mattarelli P."/>
            <person name="Jiri K."/>
            <person name="van Sinderen D."/>
            <person name="Ventura M."/>
        </authorList>
    </citation>
    <scope>NUCLEOTIDE SEQUENCE [LARGE SCALE GENOMIC DNA]</scope>
    <source>
        <strain evidence="9 10">LMG 21773</strain>
    </source>
</reference>
<gene>
    <name evidence="4" type="primary">truA</name>
    <name evidence="9" type="ORF">AEAE_0262</name>
</gene>
<dbReference type="RefSeq" id="WP_094689392.1">
    <property type="nucleotide sequence ID" value="NZ_JACBYZ010000001.1"/>
</dbReference>
<keyword evidence="10" id="KW-1185">Reference proteome</keyword>
<dbReference type="Gene3D" id="3.30.70.660">
    <property type="entry name" value="Pseudouridine synthase I, catalytic domain, C-terminal subdomain"/>
    <property type="match status" value="1"/>
</dbReference>
<dbReference type="InterPro" id="IPR020097">
    <property type="entry name" value="PsdUridine_synth_TruA_a/b_dom"/>
</dbReference>
<dbReference type="InterPro" id="IPR020094">
    <property type="entry name" value="TruA/RsuA/RluB/E/F_N"/>
</dbReference>
<dbReference type="GO" id="GO:0031119">
    <property type="term" value="P:tRNA pseudouridine synthesis"/>
    <property type="evidence" value="ECO:0007669"/>
    <property type="project" value="UniProtKB-UniRule"/>
</dbReference>
<comment type="catalytic activity">
    <reaction evidence="4 7">
        <text>uridine(38/39/40) in tRNA = pseudouridine(38/39/40) in tRNA</text>
        <dbReference type="Rhea" id="RHEA:22376"/>
        <dbReference type="Rhea" id="RHEA-COMP:10085"/>
        <dbReference type="Rhea" id="RHEA-COMP:10087"/>
        <dbReference type="ChEBI" id="CHEBI:65314"/>
        <dbReference type="ChEBI" id="CHEBI:65315"/>
        <dbReference type="EC" id="5.4.99.12"/>
    </reaction>
</comment>
<name>A0A261F9L5_9BIFI</name>
<accession>A0A261F9L5</accession>
<dbReference type="CDD" id="cd02570">
    <property type="entry name" value="PseudoU_synth_EcTruA"/>
    <property type="match status" value="1"/>
</dbReference>
<dbReference type="InterPro" id="IPR020103">
    <property type="entry name" value="PsdUridine_synth_cat_dom_sf"/>
</dbReference>
<evidence type="ECO:0000313" key="9">
    <source>
        <dbReference type="EMBL" id="OZG55774.1"/>
    </source>
</evidence>
<protein>
    <recommendedName>
        <fullName evidence="4">tRNA pseudouridine synthase A</fullName>
        <ecNumber evidence="4">5.4.99.12</ecNumber>
    </recommendedName>
    <alternativeName>
        <fullName evidence="4">tRNA pseudouridine(38-40) synthase</fullName>
    </alternativeName>
    <alternativeName>
        <fullName evidence="4">tRNA pseudouridylate synthase I</fullName>
    </alternativeName>
    <alternativeName>
        <fullName evidence="4">tRNA-uridine isomerase I</fullName>
    </alternativeName>
</protein>
<keyword evidence="3 4" id="KW-0413">Isomerase</keyword>
<comment type="subunit">
    <text evidence="4">Homodimer.</text>
</comment>
<dbReference type="Pfam" id="PF01416">
    <property type="entry name" value="PseudoU_synth_1"/>
    <property type="match status" value="1"/>
</dbReference>
<dbReference type="FunFam" id="3.30.70.580:FF:000001">
    <property type="entry name" value="tRNA pseudouridine synthase A"/>
    <property type="match status" value="1"/>
</dbReference>
<evidence type="ECO:0000256" key="2">
    <source>
        <dbReference type="ARBA" id="ARBA00022694"/>
    </source>
</evidence>
<evidence type="ECO:0000313" key="10">
    <source>
        <dbReference type="Proteomes" id="UP000228976"/>
    </source>
</evidence>
<dbReference type="GO" id="GO:0003723">
    <property type="term" value="F:RNA binding"/>
    <property type="evidence" value="ECO:0007669"/>
    <property type="project" value="InterPro"/>
</dbReference>
<keyword evidence="2 4" id="KW-0819">tRNA processing</keyword>
<dbReference type="Proteomes" id="UP000228976">
    <property type="component" value="Unassembled WGS sequence"/>
</dbReference>
<comment type="similarity">
    <text evidence="1 4 7">Belongs to the tRNA pseudouridine synthase TruA family.</text>
</comment>
<comment type="caution">
    <text evidence="4">Lacks conserved residue(s) required for the propagation of feature annotation.</text>
</comment>
<evidence type="ECO:0000259" key="8">
    <source>
        <dbReference type="Pfam" id="PF01416"/>
    </source>
</evidence>
<organism evidence="9 10">
    <name type="scientific">Aeriscardovia aeriphila</name>
    <dbReference type="NCBI Taxonomy" id="218139"/>
    <lineage>
        <taxon>Bacteria</taxon>
        <taxon>Bacillati</taxon>
        <taxon>Actinomycetota</taxon>
        <taxon>Actinomycetes</taxon>
        <taxon>Bifidobacteriales</taxon>
        <taxon>Bifidobacteriaceae</taxon>
        <taxon>Aeriscardovia</taxon>
    </lineage>
</organism>
<evidence type="ECO:0000256" key="6">
    <source>
        <dbReference type="PIRSR" id="PIRSR001430-2"/>
    </source>
</evidence>
<comment type="caution">
    <text evidence="9">The sequence shown here is derived from an EMBL/GenBank/DDBJ whole genome shotgun (WGS) entry which is preliminary data.</text>
</comment>
<dbReference type="PANTHER" id="PTHR11142:SF0">
    <property type="entry name" value="TRNA PSEUDOURIDINE SYNTHASE-LIKE 1"/>
    <property type="match status" value="1"/>
</dbReference>
<sequence length="294" mass="32263">MRIRLDLAYDGTDFHGWARQPHLRTVQGEVEKALSMILRINKAQGDDPLLLVVAGRTDTGVHARAQVCHIDIPEEILSRALGHMKSSPLEALEHRLRHVLPADITLLACSEAPEGFDARFSALERTYVFRIADTLSRPDPLLRHCVLPITKPLDLDTLNQCALLIPGLKDFGSFATPNPGGTTIREVKKAFWKRTPVEPRDNGDLALGSGLLEFTIVADAFAHNMVRSLVGAQVVVAQGKKSVEWFASKLASPSREGQTGPIDPRGLTLEHVAYPADNLLGSRAQAIRAKRTLE</sequence>
<dbReference type="InterPro" id="IPR001406">
    <property type="entry name" value="PsdUridine_synth_TruA"/>
</dbReference>
<dbReference type="AlphaFoldDB" id="A0A261F9L5"/>
<dbReference type="HAMAP" id="MF_00171">
    <property type="entry name" value="TruA"/>
    <property type="match status" value="1"/>
</dbReference>
<feature type="active site" description="Nucleophile" evidence="4 5">
    <location>
        <position position="58"/>
    </location>
</feature>
<evidence type="ECO:0000256" key="3">
    <source>
        <dbReference type="ARBA" id="ARBA00023235"/>
    </source>
</evidence>